<dbReference type="VEuPathDB" id="FungiDB:SDRG_05261"/>
<dbReference type="OrthoDB" id="5148094at2759"/>
<keyword evidence="1" id="KW-0677">Repeat</keyword>
<dbReference type="AlphaFoldDB" id="T0S2Z8"/>
<evidence type="ECO:0000313" key="4">
    <source>
        <dbReference type="Proteomes" id="UP000030762"/>
    </source>
</evidence>
<keyword evidence="4" id="KW-1185">Reference proteome</keyword>
<organism evidence="3 4">
    <name type="scientific">Saprolegnia diclina (strain VS20)</name>
    <dbReference type="NCBI Taxonomy" id="1156394"/>
    <lineage>
        <taxon>Eukaryota</taxon>
        <taxon>Sar</taxon>
        <taxon>Stramenopiles</taxon>
        <taxon>Oomycota</taxon>
        <taxon>Saprolegniomycetes</taxon>
        <taxon>Saprolegniales</taxon>
        <taxon>Saprolegniaceae</taxon>
        <taxon>Saprolegnia</taxon>
    </lineage>
</organism>
<dbReference type="GO" id="GO:0006417">
    <property type="term" value="P:regulation of translation"/>
    <property type="evidence" value="ECO:0007669"/>
    <property type="project" value="TreeGrafter"/>
</dbReference>
<evidence type="ECO:0000256" key="1">
    <source>
        <dbReference type="ARBA" id="ARBA00022737"/>
    </source>
</evidence>
<dbReference type="InterPro" id="IPR011989">
    <property type="entry name" value="ARM-like"/>
</dbReference>
<dbReference type="STRING" id="1156394.T0S2Z8"/>
<dbReference type="Proteomes" id="UP000030762">
    <property type="component" value="Unassembled WGS sequence"/>
</dbReference>
<dbReference type="EMBL" id="JH767145">
    <property type="protein sequence ID" value="EQC37032.1"/>
    <property type="molecule type" value="Genomic_DNA"/>
</dbReference>
<accession>T0S2Z8</accession>
<dbReference type="eggNOG" id="KOG1242">
    <property type="taxonomic scope" value="Eukaryota"/>
</dbReference>
<feature type="region of interest" description="Disordered" evidence="2">
    <location>
        <begin position="277"/>
        <end position="296"/>
    </location>
</feature>
<dbReference type="Pfam" id="PF24984">
    <property type="entry name" value="HEAT_EF3_GNC1"/>
    <property type="match status" value="1"/>
</dbReference>
<name>T0S2Z8_SAPDV</name>
<sequence length="296" mass="32642">MLLSIFVVRFESGTERRISPLSALANGMQQFPDTIASTLMAKCDAFGAPVMCRHNDMEADRGMVAHLGACMEHCTKTEILSRDHVMSLFLSVRIANMQDPNRKTTDAMQALQSMNFVHLIDAPLLALVMSMLLRGLTDRISETKKAALIFDNMCSMVNDAKDLTLYLDTICRQTMLLDSIPECRTVSSKAHGMLVKGQSHFAHLVPRVASYKVVGGRRSSGRVRPRVSVRCSCTLARTRLISRVSWTSQTASATLPCTLARSSSMATRFPTCLRSRPVSSTTTGTFVSRRSRSLAT</sequence>
<proteinExistence type="predicted"/>
<dbReference type="GO" id="GO:0019887">
    <property type="term" value="F:protein kinase regulator activity"/>
    <property type="evidence" value="ECO:0007669"/>
    <property type="project" value="TreeGrafter"/>
</dbReference>
<dbReference type="PANTHER" id="PTHR23346:SF7">
    <property type="entry name" value="STALLED RIBOSOME SENSOR GCN1"/>
    <property type="match status" value="1"/>
</dbReference>
<dbReference type="GO" id="GO:0005829">
    <property type="term" value="C:cytosol"/>
    <property type="evidence" value="ECO:0007669"/>
    <property type="project" value="TreeGrafter"/>
</dbReference>
<feature type="compositionally biased region" description="Polar residues" evidence="2">
    <location>
        <begin position="277"/>
        <end position="288"/>
    </location>
</feature>
<gene>
    <name evidence="3" type="ORF">SDRG_05261</name>
</gene>
<dbReference type="Gene3D" id="1.25.10.10">
    <property type="entry name" value="Leucine-rich Repeat Variant"/>
    <property type="match status" value="1"/>
</dbReference>
<dbReference type="RefSeq" id="XP_008609194.1">
    <property type="nucleotide sequence ID" value="XM_008610972.1"/>
</dbReference>
<evidence type="ECO:0000313" key="3">
    <source>
        <dbReference type="EMBL" id="EQC37032.1"/>
    </source>
</evidence>
<dbReference type="GO" id="GO:0034198">
    <property type="term" value="P:cellular response to amino acid starvation"/>
    <property type="evidence" value="ECO:0007669"/>
    <property type="project" value="TreeGrafter"/>
</dbReference>
<dbReference type="InParanoid" id="T0S2Z8"/>
<dbReference type="PANTHER" id="PTHR23346">
    <property type="entry name" value="TRANSLATIONAL ACTIVATOR GCN1-RELATED"/>
    <property type="match status" value="1"/>
</dbReference>
<reference evidence="3 4" key="1">
    <citation type="submission" date="2012-04" db="EMBL/GenBank/DDBJ databases">
        <title>The Genome Sequence of Saprolegnia declina VS20.</title>
        <authorList>
            <consortium name="The Broad Institute Genome Sequencing Platform"/>
            <person name="Russ C."/>
            <person name="Nusbaum C."/>
            <person name="Tyler B."/>
            <person name="van West P."/>
            <person name="Dieguez-Uribeondo J."/>
            <person name="de Bruijn I."/>
            <person name="Tripathy S."/>
            <person name="Jiang R."/>
            <person name="Young S.K."/>
            <person name="Zeng Q."/>
            <person name="Gargeya S."/>
            <person name="Fitzgerald M."/>
            <person name="Haas B."/>
            <person name="Abouelleil A."/>
            <person name="Alvarado L."/>
            <person name="Arachchi H.M."/>
            <person name="Berlin A."/>
            <person name="Chapman S.B."/>
            <person name="Goldberg J."/>
            <person name="Griggs A."/>
            <person name="Gujja S."/>
            <person name="Hansen M."/>
            <person name="Howarth C."/>
            <person name="Imamovic A."/>
            <person name="Larimer J."/>
            <person name="McCowen C."/>
            <person name="Montmayeur A."/>
            <person name="Murphy C."/>
            <person name="Neiman D."/>
            <person name="Pearson M."/>
            <person name="Priest M."/>
            <person name="Roberts A."/>
            <person name="Saif S."/>
            <person name="Shea T."/>
            <person name="Sisk P."/>
            <person name="Sykes S."/>
            <person name="Wortman J."/>
            <person name="Nusbaum C."/>
            <person name="Birren B."/>
        </authorList>
    </citation>
    <scope>NUCLEOTIDE SEQUENCE [LARGE SCALE GENOMIC DNA]</scope>
    <source>
        <strain evidence="3 4">VS20</strain>
    </source>
</reference>
<dbReference type="GeneID" id="19945988"/>
<protein>
    <submittedName>
        <fullName evidence="3">Uncharacterized protein</fullName>
    </submittedName>
</protein>
<evidence type="ECO:0000256" key="2">
    <source>
        <dbReference type="SAM" id="MobiDB-lite"/>
    </source>
</evidence>